<name>E7QMS5_HALPU</name>
<feature type="domain" description="DUF6199" evidence="2">
    <location>
        <begin position="5"/>
        <end position="68"/>
    </location>
</feature>
<gene>
    <name evidence="4" type="ORF">SAMN05444342_3943</name>
    <name evidence="3" type="ORF">ZOD2009_01215</name>
</gene>
<dbReference type="Pfam" id="PF19701">
    <property type="entry name" value="DUF6199"/>
    <property type="match status" value="1"/>
</dbReference>
<proteinExistence type="predicted"/>
<evidence type="ECO:0000313" key="4">
    <source>
        <dbReference type="EMBL" id="SHL48911.1"/>
    </source>
</evidence>
<dbReference type="STRING" id="797209.GCA_000376445_01966"/>
<protein>
    <recommendedName>
        <fullName evidence="2">DUF6199 domain-containing protein</fullName>
    </recommendedName>
</protein>
<evidence type="ECO:0000259" key="2">
    <source>
        <dbReference type="Pfam" id="PF19701"/>
    </source>
</evidence>
<keyword evidence="1" id="KW-0472">Membrane</keyword>
<keyword evidence="1" id="KW-1133">Transmembrane helix</keyword>
<keyword evidence="1" id="KW-0812">Transmembrane</keyword>
<dbReference type="AlphaFoldDB" id="E7QMS5"/>
<reference evidence="6" key="3">
    <citation type="submission" date="2016-11" db="EMBL/GenBank/DDBJ databases">
        <authorList>
            <person name="Varghese N."/>
            <person name="Submissions S."/>
        </authorList>
    </citation>
    <scope>NUCLEOTIDE SEQUENCE [LARGE SCALE GENOMIC DNA]</scope>
    <source>
        <strain evidence="6">DX253</strain>
    </source>
</reference>
<dbReference type="PATRIC" id="fig|797209.4.peg.224"/>
<dbReference type="Proteomes" id="UP000003751">
    <property type="component" value="Unassembled WGS sequence"/>
</dbReference>
<accession>E7QMS5</accession>
<dbReference type="EMBL" id="FRAN01000007">
    <property type="protein sequence ID" value="SHL48911.1"/>
    <property type="molecule type" value="Genomic_DNA"/>
</dbReference>
<evidence type="ECO:0000256" key="1">
    <source>
        <dbReference type="SAM" id="Phobius"/>
    </source>
</evidence>
<sequence>MGNPLGLFIALLGIAQAAKPYGFARFQEQMDAIGSKRRSSEVEPAEWKVLWTRVMGVILTVIGLGLLLG</sequence>
<dbReference type="Proteomes" id="UP000184203">
    <property type="component" value="Unassembled WGS sequence"/>
</dbReference>
<dbReference type="eggNOG" id="arCOG13143">
    <property type="taxonomic scope" value="Archaea"/>
</dbReference>
<reference evidence="4" key="2">
    <citation type="submission" date="2016-11" db="EMBL/GenBank/DDBJ databases">
        <authorList>
            <person name="Jaros S."/>
            <person name="Januszkiewicz K."/>
            <person name="Wedrychowicz H."/>
        </authorList>
    </citation>
    <scope>NUCLEOTIDE SEQUENCE [LARGE SCALE GENOMIC DNA]</scope>
    <source>
        <strain evidence="4">DX253</strain>
    </source>
</reference>
<evidence type="ECO:0000313" key="3">
    <source>
        <dbReference type="EMBL" id="EFW93720.1"/>
    </source>
</evidence>
<organism evidence="3 5">
    <name type="scientific">Haladaptatus paucihalophilus DX253</name>
    <dbReference type="NCBI Taxonomy" id="797209"/>
    <lineage>
        <taxon>Archaea</taxon>
        <taxon>Methanobacteriati</taxon>
        <taxon>Methanobacteriota</taxon>
        <taxon>Stenosarchaea group</taxon>
        <taxon>Halobacteria</taxon>
        <taxon>Halobacteriales</taxon>
        <taxon>Haladaptataceae</taxon>
        <taxon>Haladaptatus</taxon>
    </lineage>
</organism>
<dbReference type="EMBL" id="AEMG01000002">
    <property type="protein sequence ID" value="EFW93720.1"/>
    <property type="molecule type" value="Genomic_DNA"/>
</dbReference>
<dbReference type="OrthoDB" id="324287at2157"/>
<evidence type="ECO:0000313" key="6">
    <source>
        <dbReference type="Proteomes" id="UP000184203"/>
    </source>
</evidence>
<dbReference type="RefSeq" id="WP_007976240.1">
    <property type="nucleotide sequence ID" value="NZ_AEMG01000002.1"/>
</dbReference>
<reference evidence="3 5" key="1">
    <citation type="journal article" date="2014" name="ISME J.">
        <title>Trehalose/2-sulfotrehalose biosynthesis and glycine-betaine uptake are widely spread mechanisms for osmoadaptation in the Halobacteriales.</title>
        <authorList>
            <person name="Youssef N.H."/>
            <person name="Savage-Ashlock K.N."/>
            <person name="McCully A.L."/>
            <person name="Luedtke B."/>
            <person name="Shaw E.I."/>
            <person name="Hoff W.D."/>
            <person name="Elshahed M.S."/>
        </authorList>
    </citation>
    <scope>NUCLEOTIDE SEQUENCE [LARGE SCALE GENOMIC DNA]</scope>
    <source>
        <strain evidence="3 5">DX253</strain>
    </source>
</reference>
<feature type="transmembrane region" description="Helical" evidence="1">
    <location>
        <begin position="50"/>
        <end position="68"/>
    </location>
</feature>
<keyword evidence="6" id="KW-1185">Reference proteome</keyword>
<dbReference type="InterPro" id="IPR045679">
    <property type="entry name" value="DUF6199"/>
</dbReference>
<evidence type="ECO:0000313" key="5">
    <source>
        <dbReference type="Proteomes" id="UP000003751"/>
    </source>
</evidence>